<dbReference type="RefSeq" id="WP_195814836.1">
    <property type="nucleotide sequence ID" value="NZ_JADOBI010000006.1"/>
</dbReference>
<organism evidence="1 2">
    <name type="scientific">Rahnella laticis</name>
    <dbReference type="NCBI Taxonomy" id="2787622"/>
    <lineage>
        <taxon>Bacteria</taxon>
        <taxon>Pseudomonadati</taxon>
        <taxon>Pseudomonadota</taxon>
        <taxon>Gammaproteobacteria</taxon>
        <taxon>Enterobacterales</taxon>
        <taxon>Yersiniaceae</taxon>
        <taxon>Rahnella</taxon>
    </lineage>
</organism>
<dbReference type="Proteomes" id="UP000636811">
    <property type="component" value="Unassembled WGS sequence"/>
</dbReference>
<protein>
    <submittedName>
        <fullName evidence="1">N-acetyltransferase</fullName>
    </submittedName>
</protein>
<dbReference type="SUPFAM" id="SSF55729">
    <property type="entry name" value="Acyl-CoA N-acyltransferases (Nat)"/>
    <property type="match status" value="1"/>
</dbReference>
<dbReference type="InterPro" id="IPR007434">
    <property type="entry name" value="FemAB-like"/>
</dbReference>
<reference evidence="1 2" key="1">
    <citation type="submission" date="2020-11" db="EMBL/GenBank/DDBJ databases">
        <title>Taxonomic investigation of Rahnella strains.</title>
        <authorList>
            <person name="Lee S.D."/>
        </authorList>
    </citation>
    <scope>NUCLEOTIDE SEQUENCE [LARGE SCALE GENOMIC DNA]</scope>
    <source>
        <strain evidence="1 2">SAP-17</strain>
    </source>
</reference>
<gene>
    <name evidence="1" type="ORF">IV433_15195</name>
</gene>
<keyword evidence="2" id="KW-1185">Reference proteome</keyword>
<dbReference type="EMBL" id="JADOBI010000006">
    <property type="protein sequence ID" value="MBF7980760.1"/>
    <property type="molecule type" value="Genomic_DNA"/>
</dbReference>
<name>A0ABS0E9K6_9GAMM</name>
<dbReference type="Pfam" id="PF04339">
    <property type="entry name" value="FemAB_like"/>
    <property type="match status" value="1"/>
</dbReference>
<evidence type="ECO:0000313" key="2">
    <source>
        <dbReference type="Proteomes" id="UP000636811"/>
    </source>
</evidence>
<dbReference type="PANTHER" id="PTHR47017">
    <property type="entry name" value="ACYL-COA"/>
    <property type="match status" value="1"/>
</dbReference>
<accession>A0ABS0E9K6</accession>
<proteinExistence type="predicted"/>
<dbReference type="Gene3D" id="3.40.630.30">
    <property type="match status" value="1"/>
</dbReference>
<comment type="caution">
    <text evidence="1">The sequence shown here is derived from an EMBL/GenBank/DDBJ whole genome shotgun (WGS) entry which is preliminary data.</text>
</comment>
<evidence type="ECO:0000313" key="1">
    <source>
        <dbReference type="EMBL" id="MBF7980760.1"/>
    </source>
</evidence>
<sequence length="379" mass="43487">MPVMPLNRLADLPAAQWDALVPAQQPFLSHAFLSTLEDSGSLGPNSGWRAEHLLWQENGKILAAIPGYRKRHSYGEYVFDQGWADACQRSGIAYYPKWLGAVPFSPVTGARLLGDEAAAVNLIQALPEYLVENGLTGAHINFTDTRANRLLGDEPGWQHRLGCQYHWQNRDYRDFQDYLDALTSRKRKQFRKEREQVAAQGIEFVWREGAELTETQWDFVYACYSNTYRIRGQSPYLTRDFFSLLTERMPEAIRVVMAQQNGRDVAMAFSLISGDTFYGRYWGCLAEFDRLHFETCFYQGMEYAIAHGLARFDAGAQGEHKLLRGFEPVITDSWHYLRHPGLRDAVEDFLVEERAGVQRWADEAREVLPYRHAPSSNED</sequence>
<dbReference type="PANTHER" id="PTHR47017:SF1">
    <property type="entry name" value="ACYL-COA"/>
    <property type="match status" value="1"/>
</dbReference>
<dbReference type="InterPro" id="IPR016181">
    <property type="entry name" value="Acyl_CoA_acyltransferase"/>
</dbReference>